<accession>A0A645ECX4</accession>
<protein>
    <submittedName>
        <fullName evidence="1">Uncharacterized protein</fullName>
    </submittedName>
</protein>
<dbReference type="EMBL" id="VSSQ01045305">
    <property type="protein sequence ID" value="MPM99201.1"/>
    <property type="molecule type" value="Genomic_DNA"/>
</dbReference>
<name>A0A645ECX4_9ZZZZ</name>
<gene>
    <name evidence="1" type="ORF">SDC9_146392</name>
</gene>
<dbReference type="AlphaFoldDB" id="A0A645ECX4"/>
<reference evidence="1" key="1">
    <citation type="submission" date="2019-08" db="EMBL/GenBank/DDBJ databases">
        <authorList>
            <person name="Kucharzyk K."/>
            <person name="Murdoch R.W."/>
            <person name="Higgins S."/>
            <person name="Loffler F."/>
        </authorList>
    </citation>
    <scope>NUCLEOTIDE SEQUENCE</scope>
</reference>
<sequence length="96" mass="11559">MLVYLQEFKQGGSNNGQFRIPFGYTATLSYFVSSDNAQCIHCVIYRVLLSIYNFGRRQSFFWHYQYIKFLCGCFFEVRKYHSNFINIDDRRNNKSH</sequence>
<comment type="caution">
    <text evidence="1">The sequence shown here is derived from an EMBL/GenBank/DDBJ whole genome shotgun (WGS) entry which is preliminary data.</text>
</comment>
<evidence type="ECO:0000313" key="1">
    <source>
        <dbReference type="EMBL" id="MPM99201.1"/>
    </source>
</evidence>
<proteinExistence type="predicted"/>
<organism evidence="1">
    <name type="scientific">bioreactor metagenome</name>
    <dbReference type="NCBI Taxonomy" id="1076179"/>
    <lineage>
        <taxon>unclassified sequences</taxon>
        <taxon>metagenomes</taxon>
        <taxon>ecological metagenomes</taxon>
    </lineage>
</organism>